<comment type="similarity">
    <text evidence="3 8">Belongs to the HMBS family.</text>
</comment>
<evidence type="ECO:0000256" key="1">
    <source>
        <dbReference type="ARBA" id="ARBA00002869"/>
    </source>
</evidence>
<evidence type="ECO:0000256" key="6">
    <source>
        <dbReference type="ARBA" id="ARBA00023244"/>
    </source>
</evidence>
<reference evidence="11 12" key="1">
    <citation type="submission" date="2020-08" db="EMBL/GenBank/DDBJ databases">
        <title>Genomic Encyclopedia of Type Strains, Phase IV (KMG-IV): sequencing the most valuable type-strain genomes for metagenomic binning, comparative biology and taxonomic classification.</title>
        <authorList>
            <person name="Goeker M."/>
        </authorList>
    </citation>
    <scope>NUCLEOTIDE SEQUENCE [LARGE SCALE GENOMIC DNA]</scope>
    <source>
        <strain evidence="11 12">DSM 25895</strain>
    </source>
</reference>
<dbReference type="InterPro" id="IPR036803">
    <property type="entry name" value="Porphobilinogen_deaminase_C_sf"/>
</dbReference>
<dbReference type="InterPro" id="IPR022417">
    <property type="entry name" value="Porphobilin_deaminase_N"/>
</dbReference>
<dbReference type="HAMAP" id="MF_00260">
    <property type="entry name" value="Porphobil_deam"/>
    <property type="match status" value="1"/>
</dbReference>
<comment type="function">
    <text evidence="1 8">Tetrapolymerization of the monopyrrole PBG into the hydroxymethylbilane pre-uroporphyrinogen in several discrete steps.</text>
</comment>
<dbReference type="AlphaFoldDB" id="A0A840XMT0"/>
<evidence type="ECO:0000259" key="10">
    <source>
        <dbReference type="Pfam" id="PF03900"/>
    </source>
</evidence>
<evidence type="ECO:0000313" key="11">
    <source>
        <dbReference type="EMBL" id="MBB5689888.1"/>
    </source>
</evidence>
<dbReference type="SUPFAM" id="SSF53850">
    <property type="entry name" value="Periplasmic binding protein-like II"/>
    <property type="match status" value="1"/>
</dbReference>
<dbReference type="Gene3D" id="3.40.190.10">
    <property type="entry name" value="Periplasmic binding protein-like II"/>
    <property type="match status" value="2"/>
</dbReference>
<evidence type="ECO:0000259" key="9">
    <source>
        <dbReference type="Pfam" id="PF01379"/>
    </source>
</evidence>
<dbReference type="PIRSF" id="PIRSF001438">
    <property type="entry name" value="4pyrrol_synth_OHMeBilane_synth"/>
    <property type="match status" value="1"/>
</dbReference>
<dbReference type="Proteomes" id="UP000562254">
    <property type="component" value="Unassembled WGS sequence"/>
</dbReference>
<proteinExistence type="inferred from homology"/>
<dbReference type="PROSITE" id="PS00533">
    <property type="entry name" value="PORPHOBILINOGEN_DEAM"/>
    <property type="match status" value="1"/>
</dbReference>
<keyword evidence="5 8" id="KW-0808">Transferase</keyword>
<dbReference type="Gene3D" id="3.30.160.40">
    <property type="entry name" value="Porphobilinogen deaminase, C-terminal domain"/>
    <property type="match status" value="1"/>
</dbReference>
<dbReference type="SUPFAM" id="SSF54782">
    <property type="entry name" value="Porphobilinogen deaminase (hydroxymethylbilane synthase), C-terminal domain"/>
    <property type="match status" value="1"/>
</dbReference>
<dbReference type="GO" id="GO:0005737">
    <property type="term" value="C:cytoplasm"/>
    <property type="evidence" value="ECO:0007669"/>
    <property type="project" value="UniProtKB-UniRule"/>
</dbReference>
<dbReference type="Pfam" id="PF03900">
    <property type="entry name" value="Porphobil_deamC"/>
    <property type="match status" value="1"/>
</dbReference>
<dbReference type="PRINTS" id="PR00151">
    <property type="entry name" value="PORPHBDMNASE"/>
</dbReference>
<dbReference type="GO" id="GO:0006782">
    <property type="term" value="P:protoporphyrinogen IX biosynthetic process"/>
    <property type="evidence" value="ECO:0007669"/>
    <property type="project" value="UniProtKB-UniRule"/>
</dbReference>
<evidence type="ECO:0000256" key="3">
    <source>
        <dbReference type="ARBA" id="ARBA00005638"/>
    </source>
</evidence>
<dbReference type="Pfam" id="PF01379">
    <property type="entry name" value="Porphobil_deam"/>
    <property type="match status" value="1"/>
</dbReference>
<comment type="cofactor">
    <cofactor evidence="8">
        <name>dipyrromethane</name>
        <dbReference type="ChEBI" id="CHEBI:60342"/>
    </cofactor>
    <text evidence="8">Binds 1 dipyrromethane group covalently.</text>
</comment>
<protein>
    <recommendedName>
        <fullName evidence="8">Porphobilinogen deaminase</fullName>
        <shortName evidence="8">PBG</shortName>
        <ecNumber evidence="8">2.5.1.61</ecNumber>
    </recommendedName>
    <alternativeName>
        <fullName evidence="8">Hydroxymethylbilane synthase</fullName>
        <shortName evidence="8">HMBS</shortName>
    </alternativeName>
    <alternativeName>
        <fullName evidence="8">Pre-uroporphyrinogen synthase</fullName>
    </alternativeName>
</protein>
<dbReference type="EMBL" id="JACIJE010000005">
    <property type="protein sequence ID" value="MBB5689888.1"/>
    <property type="molecule type" value="Genomic_DNA"/>
</dbReference>
<feature type="domain" description="Porphobilinogen deaminase C-terminal" evidence="10">
    <location>
        <begin position="246"/>
        <end position="313"/>
    </location>
</feature>
<evidence type="ECO:0000256" key="8">
    <source>
        <dbReference type="HAMAP-Rule" id="MF_00260"/>
    </source>
</evidence>
<dbReference type="UniPathway" id="UPA00251">
    <property type="reaction ID" value="UER00319"/>
</dbReference>
<feature type="domain" description="Porphobilinogen deaminase N-terminal" evidence="9">
    <location>
        <begin position="13"/>
        <end position="230"/>
    </location>
</feature>
<dbReference type="PANTHER" id="PTHR11557">
    <property type="entry name" value="PORPHOBILINOGEN DEAMINASE"/>
    <property type="match status" value="1"/>
</dbReference>
<name>A0A840XMT0_9PROT</name>
<dbReference type="NCBIfam" id="TIGR00212">
    <property type="entry name" value="hemC"/>
    <property type="match status" value="1"/>
</dbReference>
<keyword evidence="6 8" id="KW-0627">Porphyrin biosynthesis</keyword>
<organism evidence="11 12">
    <name type="scientific">Neoroseomonas alkaliterrae</name>
    <dbReference type="NCBI Taxonomy" id="1452450"/>
    <lineage>
        <taxon>Bacteria</taxon>
        <taxon>Pseudomonadati</taxon>
        <taxon>Pseudomonadota</taxon>
        <taxon>Alphaproteobacteria</taxon>
        <taxon>Acetobacterales</taxon>
        <taxon>Acetobacteraceae</taxon>
        <taxon>Neoroseomonas</taxon>
    </lineage>
</organism>
<dbReference type="GO" id="GO:0004418">
    <property type="term" value="F:hydroxymethylbilane synthase activity"/>
    <property type="evidence" value="ECO:0007669"/>
    <property type="project" value="UniProtKB-UniRule"/>
</dbReference>
<evidence type="ECO:0000256" key="5">
    <source>
        <dbReference type="ARBA" id="ARBA00022679"/>
    </source>
</evidence>
<keyword evidence="12" id="KW-1185">Reference proteome</keyword>
<dbReference type="FunFam" id="3.40.190.10:FF:000005">
    <property type="entry name" value="Porphobilinogen deaminase"/>
    <property type="match status" value="1"/>
</dbReference>
<sequence length="323" mass="34119">MSGIAVRAHPAPLRIGTRASPLALWQARHFLGVVGGFCPMLRGDTFFEECALSTAGDRILDRRLAEIGGKGLFAKEIHEALLDRRIDFAVHSLKDLETELPAGIVLACTLRREDPRDAIVLAPGGRAGLPGAPFAALPAGAVVGTSSVRRQSQLLHARPDLRVETIRGNVQTRLRRLAEEGFDATMLAFAGLKRLGMDEVASAVLDPEEIVPAAGQGIVGVTVRADDTALLDLLAAVEDPAARAVATAERALLAALDGSCRTPIGGHARILMDGALYLTGLIARPDGSFLLRRRVSGPVADAERIGRELGAALRRDAPADILA</sequence>
<dbReference type="EC" id="2.5.1.61" evidence="8"/>
<gene>
    <name evidence="8" type="primary">hemC</name>
    <name evidence="11" type="ORF">FHS88_002014</name>
</gene>
<comment type="pathway">
    <text evidence="2">Porphyrin-containing compound metabolism; protoporphyrin-IX biosynthesis; coproporphyrinogen-III from 5-aminolevulinate: step 2/4.</text>
</comment>
<dbReference type="InterPro" id="IPR022419">
    <property type="entry name" value="Porphobilin_deaminase_cofac_BS"/>
</dbReference>
<evidence type="ECO:0000256" key="4">
    <source>
        <dbReference type="ARBA" id="ARBA00011245"/>
    </source>
</evidence>
<evidence type="ECO:0000256" key="7">
    <source>
        <dbReference type="ARBA" id="ARBA00048169"/>
    </source>
</evidence>
<feature type="modified residue" description="S-(dipyrrolylmethanemethyl)cysteine" evidence="8">
    <location>
        <position position="260"/>
    </location>
</feature>
<comment type="catalytic activity">
    <reaction evidence="7 8">
        <text>4 porphobilinogen + H2O = hydroxymethylbilane + 4 NH4(+)</text>
        <dbReference type="Rhea" id="RHEA:13185"/>
        <dbReference type="ChEBI" id="CHEBI:15377"/>
        <dbReference type="ChEBI" id="CHEBI:28938"/>
        <dbReference type="ChEBI" id="CHEBI:57845"/>
        <dbReference type="ChEBI" id="CHEBI:58126"/>
        <dbReference type="EC" id="2.5.1.61"/>
    </reaction>
</comment>
<dbReference type="PANTHER" id="PTHR11557:SF0">
    <property type="entry name" value="PORPHOBILINOGEN DEAMINASE"/>
    <property type="match status" value="1"/>
</dbReference>
<dbReference type="InterPro" id="IPR022418">
    <property type="entry name" value="Porphobilinogen_deaminase_C"/>
</dbReference>
<dbReference type="InterPro" id="IPR000860">
    <property type="entry name" value="HemC"/>
</dbReference>
<dbReference type="RefSeq" id="WP_184484149.1">
    <property type="nucleotide sequence ID" value="NZ_JAAEDJ010000009.1"/>
</dbReference>
<evidence type="ECO:0000313" key="12">
    <source>
        <dbReference type="Proteomes" id="UP000562254"/>
    </source>
</evidence>
<evidence type="ECO:0000256" key="2">
    <source>
        <dbReference type="ARBA" id="ARBA00004735"/>
    </source>
</evidence>
<comment type="subunit">
    <text evidence="4 8">Monomer.</text>
</comment>
<comment type="miscellaneous">
    <text evidence="8">The porphobilinogen subunits are added to the dipyrromethane group.</text>
</comment>
<comment type="caution">
    <text evidence="11">The sequence shown here is derived from an EMBL/GenBank/DDBJ whole genome shotgun (WGS) entry which is preliminary data.</text>
</comment>
<accession>A0A840XMT0</accession>